<organism evidence="5 6">
    <name type="scientific">Agaribacillus aureus</name>
    <dbReference type="NCBI Taxonomy" id="3051825"/>
    <lineage>
        <taxon>Bacteria</taxon>
        <taxon>Pseudomonadati</taxon>
        <taxon>Bacteroidota</taxon>
        <taxon>Cytophagia</taxon>
        <taxon>Cytophagales</taxon>
        <taxon>Splendidivirgaceae</taxon>
        <taxon>Agaribacillus</taxon>
    </lineage>
</organism>
<dbReference type="InterPro" id="IPR005650">
    <property type="entry name" value="BlaI_family"/>
</dbReference>
<dbReference type="EMBL" id="JAUJEB010000001">
    <property type="protein sequence ID" value="MDN5212662.1"/>
    <property type="molecule type" value="Genomic_DNA"/>
</dbReference>
<accession>A0ABT8L4I5</accession>
<protein>
    <submittedName>
        <fullName evidence="5">BlaI/MecI/CopY family transcriptional regulator</fullName>
    </submittedName>
</protein>
<evidence type="ECO:0000256" key="1">
    <source>
        <dbReference type="ARBA" id="ARBA00011046"/>
    </source>
</evidence>
<keyword evidence="6" id="KW-1185">Reference proteome</keyword>
<evidence type="ECO:0000313" key="6">
    <source>
        <dbReference type="Proteomes" id="UP001172083"/>
    </source>
</evidence>
<reference evidence="5" key="1">
    <citation type="submission" date="2023-06" db="EMBL/GenBank/DDBJ databases">
        <title>Genomic of Agaribacillus aureum.</title>
        <authorList>
            <person name="Wang G."/>
        </authorList>
    </citation>
    <scope>NUCLEOTIDE SEQUENCE</scope>
    <source>
        <strain evidence="5">BMA12</strain>
    </source>
</reference>
<dbReference type="Gene3D" id="1.10.10.10">
    <property type="entry name" value="Winged helix-like DNA-binding domain superfamily/Winged helix DNA-binding domain"/>
    <property type="match status" value="1"/>
</dbReference>
<keyword evidence="3" id="KW-0238">DNA-binding</keyword>
<comment type="similarity">
    <text evidence="1">Belongs to the BlaI transcriptional regulatory family.</text>
</comment>
<keyword evidence="4" id="KW-0804">Transcription</keyword>
<dbReference type="InterPro" id="IPR036390">
    <property type="entry name" value="WH_DNA-bd_sf"/>
</dbReference>
<evidence type="ECO:0000256" key="3">
    <source>
        <dbReference type="ARBA" id="ARBA00023125"/>
    </source>
</evidence>
<dbReference type="Pfam" id="PF03965">
    <property type="entry name" value="Penicillinase_R"/>
    <property type="match status" value="1"/>
</dbReference>
<dbReference type="PIRSF" id="PIRSF019455">
    <property type="entry name" value="CopR_AtkY"/>
    <property type="match status" value="1"/>
</dbReference>
<dbReference type="RefSeq" id="WP_346757979.1">
    <property type="nucleotide sequence ID" value="NZ_JAUJEB010000001.1"/>
</dbReference>
<name>A0ABT8L4I5_9BACT</name>
<proteinExistence type="inferred from homology"/>
<keyword evidence="2" id="KW-0805">Transcription regulation</keyword>
<dbReference type="Proteomes" id="UP001172083">
    <property type="component" value="Unassembled WGS sequence"/>
</dbReference>
<comment type="caution">
    <text evidence="5">The sequence shown here is derived from an EMBL/GenBank/DDBJ whole genome shotgun (WGS) entry which is preliminary data.</text>
</comment>
<evidence type="ECO:0000256" key="2">
    <source>
        <dbReference type="ARBA" id="ARBA00023015"/>
    </source>
</evidence>
<evidence type="ECO:0000256" key="4">
    <source>
        <dbReference type="ARBA" id="ARBA00023163"/>
    </source>
</evidence>
<dbReference type="SUPFAM" id="SSF46785">
    <property type="entry name" value="Winged helix' DNA-binding domain"/>
    <property type="match status" value="1"/>
</dbReference>
<evidence type="ECO:0000313" key="5">
    <source>
        <dbReference type="EMBL" id="MDN5212662.1"/>
    </source>
</evidence>
<sequence length="128" mass="14975">MKQLTRAEEGIMQILWKIEKGFLADIMKEMAEPKPASSTLSTFIKILEKKGFVNHRTYGKIHEYFPLVTKEQYAKSHVKGLLEKYFSNSYEKMVSFLSKSEDLSITEIENIIAVFQDQVNKRKDKKHE</sequence>
<gene>
    <name evidence="5" type="ORF">QQ020_11420</name>
</gene>
<dbReference type="Gene3D" id="1.10.4040.10">
    <property type="entry name" value="Penicillinase repressor domain"/>
    <property type="match status" value="1"/>
</dbReference>
<dbReference type="InterPro" id="IPR036388">
    <property type="entry name" value="WH-like_DNA-bd_sf"/>
</dbReference>